<name>A0ABT3ACL7_9ALTE</name>
<comment type="caution">
    <text evidence="5">The sequence shown here is derived from an EMBL/GenBank/DDBJ whole genome shotgun (WGS) entry which is preliminary data.</text>
</comment>
<dbReference type="RefSeq" id="WP_263713709.1">
    <property type="nucleotide sequence ID" value="NZ_JAOWKX010000011.1"/>
</dbReference>
<dbReference type="Gene3D" id="3.30.300.30">
    <property type="match status" value="1"/>
</dbReference>
<dbReference type="InterPro" id="IPR042099">
    <property type="entry name" value="ANL_N_sf"/>
</dbReference>
<keyword evidence="1" id="KW-0547">Nucleotide-binding</keyword>
<protein>
    <submittedName>
        <fullName evidence="5">AMP-binding protein</fullName>
    </submittedName>
</protein>
<dbReference type="InterPro" id="IPR045851">
    <property type="entry name" value="AMP-bd_C_sf"/>
</dbReference>
<evidence type="ECO:0000256" key="2">
    <source>
        <dbReference type="ARBA" id="ARBA00022840"/>
    </source>
</evidence>
<sequence length="545" mass="60859">MSLITPLESFYQQVEKRPDKIFLKQPVDGDIKTYTWKGFDDQVRRVAAGLHKLGLEKGSHISILSKNCAEWFIADMAIMLAGCVSVPIFPTAGKDTIQYVLKHAGCKAIFMGKLDDADAQFAAIPDEVPTIGFSYVKDMANISWAEMLEHEPLEGNPIPDLDDVMTIIYTSGSTGNPKGVVHPYRSISWAASNSLKELNVDENDRILSYLPLAHITERVLIESASFYSASEIHFLESLDTFQRDIKWCDPTLFVSVPRLWTRFQMGVLAKMPQKKLNILLSIPIINKIVAKKIREQLGLNSARLCASGSAPISPSTIRWFARIGVQISEGWGMTENSAYGTSCVPFRLDKVGSIGRPYEGVTLRISEDGELQVKGPCNMREYYLEPEKTAEVFTEDGFLRTGDKGEIDNEGYVRITGRLKDIFKTAKGKYVTPVPIESLLMENSNIEQVCVTGSSLKQPIALVVLSDEAKTLPKDEIEVSLRKTLEKVNGKLESHQVLDRIVVLEEPWTIENNLLTPTLKVKRHVIEEKLDGVINQNHKGDVVFA</sequence>
<dbReference type="PANTHER" id="PTHR43272">
    <property type="entry name" value="LONG-CHAIN-FATTY-ACID--COA LIGASE"/>
    <property type="match status" value="1"/>
</dbReference>
<gene>
    <name evidence="5" type="ORF">OE749_17130</name>
</gene>
<evidence type="ECO:0000313" key="6">
    <source>
        <dbReference type="Proteomes" id="UP001652504"/>
    </source>
</evidence>
<dbReference type="EMBL" id="JAOWKX010000011">
    <property type="protein sequence ID" value="MCV2886421.1"/>
    <property type="molecule type" value="Genomic_DNA"/>
</dbReference>
<dbReference type="PROSITE" id="PS00455">
    <property type="entry name" value="AMP_BINDING"/>
    <property type="match status" value="1"/>
</dbReference>
<comment type="catalytic activity">
    <reaction evidence="3">
        <text>a long-chain fatty acid + ATP + CoA = a long-chain fatty acyl-CoA + AMP + diphosphate</text>
        <dbReference type="Rhea" id="RHEA:15421"/>
        <dbReference type="ChEBI" id="CHEBI:30616"/>
        <dbReference type="ChEBI" id="CHEBI:33019"/>
        <dbReference type="ChEBI" id="CHEBI:57287"/>
        <dbReference type="ChEBI" id="CHEBI:57560"/>
        <dbReference type="ChEBI" id="CHEBI:83139"/>
        <dbReference type="ChEBI" id="CHEBI:456215"/>
        <dbReference type="EC" id="6.2.1.3"/>
    </reaction>
    <physiologicalReaction direction="left-to-right" evidence="3">
        <dbReference type="Rhea" id="RHEA:15422"/>
    </physiologicalReaction>
</comment>
<proteinExistence type="predicted"/>
<dbReference type="InterPro" id="IPR000873">
    <property type="entry name" value="AMP-dep_synth/lig_dom"/>
</dbReference>
<dbReference type="Pfam" id="PF23562">
    <property type="entry name" value="AMP-binding_C_3"/>
    <property type="match status" value="1"/>
</dbReference>
<evidence type="ECO:0000313" key="5">
    <source>
        <dbReference type="EMBL" id="MCV2886421.1"/>
    </source>
</evidence>
<accession>A0ABT3ACL7</accession>
<organism evidence="5 6">
    <name type="scientific">Fluctibacter corallii</name>
    <dbReference type="NCBI Taxonomy" id="2984329"/>
    <lineage>
        <taxon>Bacteria</taxon>
        <taxon>Pseudomonadati</taxon>
        <taxon>Pseudomonadota</taxon>
        <taxon>Gammaproteobacteria</taxon>
        <taxon>Alteromonadales</taxon>
        <taxon>Alteromonadaceae</taxon>
        <taxon>Fluctibacter</taxon>
    </lineage>
</organism>
<evidence type="ECO:0000256" key="3">
    <source>
        <dbReference type="ARBA" id="ARBA00024484"/>
    </source>
</evidence>
<dbReference type="Pfam" id="PF00501">
    <property type="entry name" value="AMP-binding"/>
    <property type="match status" value="1"/>
</dbReference>
<keyword evidence="2" id="KW-0067">ATP-binding</keyword>
<dbReference type="Proteomes" id="UP001652504">
    <property type="component" value="Unassembled WGS sequence"/>
</dbReference>
<dbReference type="PANTHER" id="PTHR43272:SF33">
    <property type="entry name" value="AMP-BINDING DOMAIN-CONTAINING PROTEIN-RELATED"/>
    <property type="match status" value="1"/>
</dbReference>
<dbReference type="Gene3D" id="3.40.50.12780">
    <property type="entry name" value="N-terminal domain of ligase-like"/>
    <property type="match status" value="1"/>
</dbReference>
<dbReference type="InterPro" id="IPR020845">
    <property type="entry name" value="AMP-binding_CS"/>
</dbReference>
<reference evidence="5 6" key="1">
    <citation type="submission" date="2022-10" db="EMBL/GenBank/DDBJ databases">
        <title>Aestuariibacter sp. AA17 isolated from Montipora capitata coral fragment.</title>
        <authorList>
            <person name="Emsley S.A."/>
            <person name="Pfannmuller K.M."/>
            <person name="Loughran R.M."/>
            <person name="Shlafstein M."/>
            <person name="Papke E."/>
            <person name="Saw J.H."/>
            <person name="Ushijima B."/>
            <person name="Videau P."/>
        </authorList>
    </citation>
    <scope>NUCLEOTIDE SEQUENCE [LARGE SCALE GENOMIC DNA]</scope>
    <source>
        <strain evidence="5 6">AA17</strain>
    </source>
</reference>
<evidence type="ECO:0000259" key="4">
    <source>
        <dbReference type="Pfam" id="PF00501"/>
    </source>
</evidence>
<evidence type="ECO:0000256" key="1">
    <source>
        <dbReference type="ARBA" id="ARBA00022741"/>
    </source>
</evidence>
<dbReference type="SUPFAM" id="SSF56801">
    <property type="entry name" value="Acetyl-CoA synthetase-like"/>
    <property type="match status" value="1"/>
</dbReference>
<feature type="domain" description="AMP-dependent synthetase/ligase" evidence="4">
    <location>
        <begin position="10"/>
        <end position="383"/>
    </location>
</feature>
<keyword evidence="6" id="KW-1185">Reference proteome</keyword>